<dbReference type="InterPro" id="IPR011009">
    <property type="entry name" value="Kinase-like_dom_sf"/>
</dbReference>
<keyword evidence="11" id="KW-0677">Repeat</keyword>
<dbReference type="EMBL" id="JAJSOW010000107">
    <property type="protein sequence ID" value="KAI9156502.1"/>
    <property type="molecule type" value="Genomic_DNA"/>
</dbReference>
<proteinExistence type="inferred from homology"/>
<evidence type="ECO:0000256" key="14">
    <source>
        <dbReference type="ARBA" id="ARBA00022840"/>
    </source>
</evidence>
<evidence type="ECO:0000256" key="7">
    <source>
        <dbReference type="ARBA" id="ARBA00022614"/>
    </source>
</evidence>
<evidence type="ECO:0000256" key="12">
    <source>
        <dbReference type="ARBA" id="ARBA00022741"/>
    </source>
</evidence>
<dbReference type="InterPro" id="IPR013210">
    <property type="entry name" value="LRR_N_plant-typ"/>
</dbReference>
<dbReference type="EC" id="2.7.11.1" evidence="3"/>
<dbReference type="Proteomes" id="UP001064489">
    <property type="component" value="Chromosome 12"/>
</dbReference>
<dbReference type="SUPFAM" id="SSF52058">
    <property type="entry name" value="L domain-like"/>
    <property type="match status" value="1"/>
</dbReference>
<keyword evidence="8" id="KW-0808">Transferase</keyword>
<dbReference type="Gene3D" id="3.30.200.20">
    <property type="entry name" value="Phosphorylase Kinase, domain 1"/>
    <property type="match status" value="1"/>
</dbReference>
<sequence length="1024" mass="113191">MAIKLGLQLQNVFFVLFVIIFSSSASTEEANALLKWKASFANQTQSLLPSWSLHSQNTTPPCTWFGISCNIAGSVTKINMTGFGLNGTLHDFSFKSFPNLEYLDLAINSLTGTIPSQISYLSNLNYLDLSTNQFFGEIPPEIGQLTNLQVLHLVQTQLNGSIPTELGLLRSLNDLALYSNQFQGPIPSSLTNLTNLTTLYLYDNSLSGFIPPEIGNLTNLLELYMDTNNLSGPIPSTFGNLKNLTVLHAFNNTLSGPIPPEIGNMKSLVSLSLSLNNLSSSIPVSLGGLTNLTLLHLYRNKLSGPIPQELGNLTSMTDLELSENNLNGSIPASLGNLINLEYLYLRDNKLSGSIPPEIGNLVKLSVMQIDTNQFTGPLPHDICRGGLLQNFTVNSNRLTGPIPGSLKNCTGLLRVRLDGNQFSGNIAEDFGVYPNLTFIDLSFNNFYGEISSNWVKCPNLGTLRIAGNNISGRIPPEIGNVTQLEALDLSSNRLVGEIPNELGNLIKISKVLNLSNNHLSGGIPPEFESLTNMEQLDLSRNSLSHSIRYLANCAKLNYLNLSNNRFSQEIPSQLEKLIQLSQLDLSHNFLRGEIPSKISDMQSLVLLNLSHNHLSGFLPDSFNDMRGLMYIDISYNDLQGPIPDIHAFQNTSIEALQGNKGLCGNVTGLSPCNIPFVRYKHNSRNNQKLVFSIVFPLLGALLLLFAFFGIYFILHKRKKGRPTEDLDNEEDQLLSISNFDGKILYEDIINATNNFDEMYCIGKGGCGSVYKTKLPSARVVAVKKLHSLPSGERAFQKEFLNEIKALTEIRHRNIVKFYGFCSNAQHSFLVYEYLENGSLATILATEEKAKEFDWPTRLNIITSVAHALSYMHHDCSPPIVHRDISSKNILLDQDYHAHVSDFGTAKLLKLDSSNWTEFAGTYGYVAPELAYTMKVTEKCDVYSFGVLALEVIKGKHPGNLIPSLSSPLTRDNMMLQDVLDQRIPIPPPEVEDQVLKMLNIAIACLHAYPQSRPNMNIIVALLCA</sequence>
<evidence type="ECO:0000313" key="24">
    <source>
        <dbReference type="EMBL" id="KAI9156502.1"/>
    </source>
</evidence>
<feature type="domain" description="Protein kinase" evidence="23">
    <location>
        <begin position="755"/>
        <end position="1024"/>
    </location>
</feature>
<keyword evidence="12" id="KW-0547">Nucleotide-binding</keyword>
<evidence type="ECO:0000256" key="22">
    <source>
        <dbReference type="SAM" id="SignalP"/>
    </source>
</evidence>
<evidence type="ECO:0000313" key="25">
    <source>
        <dbReference type="Proteomes" id="UP001064489"/>
    </source>
</evidence>
<dbReference type="InterPro" id="IPR051420">
    <property type="entry name" value="Ser_Thr_Kinases_DiverseReg"/>
</dbReference>
<feature type="transmembrane region" description="Helical" evidence="21">
    <location>
        <begin position="689"/>
        <end position="714"/>
    </location>
</feature>
<evidence type="ECO:0000256" key="16">
    <source>
        <dbReference type="ARBA" id="ARBA00023136"/>
    </source>
</evidence>
<comment type="catalytic activity">
    <reaction evidence="20">
        <text>L-seryl-[protein] + ATP = O-phospho-L-seryl-[protein] + ADP + H(+)</text>
        <dbReference type="Rhea" id="RHEA:17989"/>
        <dbReference type="Rhea" id="RHEA-COMP:9863"/>
        <dbReference type="Rhea" id="RHEA-COMP:11604"/>
        <dbReference type="ChEBI" id="CHEBI:15378"/>
        <dbReference type="ChEBI" id="CHEBI:29999"/>
        <dbReference type="ChEBI" id="CHEBI:30616"/>
        <dbReference type="ChEBI" id="CHEBI:83421"/>
        <dbReference type="ChEBI" id="CHEBI:456216"/>
        <dbReference type="EC" id="2.7.11.1"/>
    </reaction>
</comment>
<dbReference type="GO" id="GO:0004674">
    <property type="term" value="F:protein serine/threonine kinase activity"/>
    <property type="evidence" value="ECO:0007669"/>
    <property type="project" value="UniProtKB-KW"/>
</dbReference>
<evidence type="ECO:0000256" key="5">
    <source>
        <dbReference type="ARBA" id="ARBA00022527"/>
    </source>
</evidence>
<keyword evidence="6" id="KW-0597">Phosphoprotein</keyword>
<comment type="caution">
    <text evidence="24">The sequence shown here is derived from an EMBL/GenBank/DDBJ whole genome shotgun (WGS) entry which is preliminary data.</text>
</comment>
<feature type="signal peptide" evidence="22">
    <location>
        <begin position="1"/>
        <end position="25"/>
    </location>
</feature>
<dbReference type="PANTHER" id="PTHR48005:SF70">
    <property type="entry name" value="MDIS1-INTERACTING RECEPTOR LIKE KINASE 2-LIKE"/>
    <property type="match status" value="1"/>
</dbReference>
<dbReference type="Gene3D" id="3.80.10.10">
    <property type="entry name" value="Ribonuclease Inhibitor"/>
    <property type="match status" value="4"/>
</dbReference>
<dbReference type="SMART" id="SM00369">
    <property type="entry name" value="LRR_TYP"/>
    <property type="match status" value="10"/>
</dbReference>
<feature type="chain" id="PRO_5042269847" description="non-specific serine/threonine protein kinase" evidence="22">
    <location>
        <begin position="26"/>
        <end position="1024"/>
    </location>
</feature>
<keyword evidence="16 21" id="KW-0472">Membrane</keyword>
<dbReference type="Pfam" id="PF13855">
    <property type="entry name" value="LRR_8"/>
    <property type="match status" value="1"/>
</dbReference>
<dbReference type="Pfam" id="PF08263">
    <property type="entry name" value="LRRNT_2"/>
    <property type="match status" value="1"/>
</dbReference>
<dbReference type="FunFam" id="1.10.510.10:FF:000445">
    <property type="entry name" value="MDIS1-interacting receptor like kinase 2"/>
    <property type="match status" value="1"/>
</dbReference>
<dbReference type="CDD" id="cd14066">
    <property type="entry name" value="STKc_IRAK"/>
    <property type="match status" value="1"/>
</dbReference>
<evidence type="ECO:0000256" key="15">
    <source>
        <dbReference type="ARBA" id="ARBA00022989"/>
    </source>
</evidence>
<dbReference type="SUPFAM" id="SSF56112">
    <property type="entry name" value="Protein kinase-like (PK-like)"/>
    <property type="match status" value="1"/>
</dbReference>
<dbReference type="FunFam" id="3.30.200.20:FF:000309">
    <property type="entry name" value="Leucine-rich repeat receptor protein kinase MSP1"/>
    <property type="match status" value="1"/>
</dbReference>
<dbReference type="Pfam" id="PF23598">
    <property type="entry name" value="LRR_14"/>
    <property type="match status" value="1"/>
</dbReference>
<comment type="similarity">
    <text evidence="2">Belongs to the RLP family.</text>
</comment>
<dbReference type="InterPro" id="IPR008266">
    <property type="entry name" value="Tyr_kinase_AS"/>
</dbReference>
<keyword evidence="18" id="KW-0325">Glycoprotein</keyword>
<dbReference type="FunFam" id="3.80.10.10:FF:000356">
    <property type="entry name" value="LRR receptor-like serine/threonine-protein kinase"/>
    <property type="match status" value="1"/>
</dbReference>
<evidence type="ECO:0000256" key="2">
    <source>
        <dbReference type="ARBA" id="ARBA00009592"/>
    </source>
</evidence>
<dbReference type="FunFam" id="3.80.10.10:FF:000177">
    <property type="entry name" value="Leucine-rich repeat receptor-like serine/threonine-protein kinase At1g17230"/>
    <property type="match status" value="1"/>
</dbReference>
<keyword evidence="25" id="KW-1185">Reference proteome</keyword>
<reference evidence="24" key="1">
    <citation type="journal article" date="2022" name="Plant J.">
        <title>Strategies of tolerance reflected in two North American maple genomes.</title>
        <authorList>
            <person name="McEvoy S.L."/>
            <person name="Sezen U.U."/>
            <person name="Trouern-Trend A."/>
            <person name="McMahon S.M."/>
            <person name="Schaberg P.G."/>
            <person name="Yang J."/>
            <person name="Wegrzyn J.L."/>
            <person name="Swenson N.G."/>
        </authorList>
    </citation>
    <scope>NUCLEOTIDE SEQUENCE</scope>
    <source>
        <strain evidence="24">91603</strain>
    </source>
</reference>
<dbReference type="SUPFAM" id="SSF52047">
    <property type="entry name" value="RNI-like"/>
    <property type="match status" value="1"/>
</dbReference>
<dbReference type="InterPro" id="IPR003591">
    <property type="entry name" value="Leu-rich_rpt_typical-subtyp"/>
</dbReference>
<keyword evidence="14" id="KW-0067">ATP-binding</keyword>
<evidence type="ECO:0000256" key="21">
    <source>
        <dbReference type="SAM" id="Phobius"/>
    </source>
</evidence>
<dbReference type="GO" id="GO:0005524">
    <property type="term" value="F:ATP binding"/>
    <property type="evidence" value="ECO:0007669"/>
    <property type="project" value="UniProtKB-KW"/>
</dbReference>
<organism evidence="24 25">
    <name type="scientific">Acer negundo</name>
    <name type="common">Box elder</name>
    <dbReference type="NCBI Taxonomy" id="4023"/>
    <lineage>
        <taxon>Eukaryota</taxon>
        <taxon>Viridiplantae</taxon>
        <taxon>Streptophyta</taxon>
        <taxon>Embryophyta</taxon>
        <taxon>Tracheophyta</taxon>
        <taxon>Spermatophyta</taxon>
        <taxon>Magnoliopsida</taxon>
        <taxon>eudicotyledons</taxon>
        <taxon>Gunneridae</taxon>
        <taxon>Pentapetalae</taxon>
        <taxon>rosids</taxon>
        <taxon>malvids</taxon>
        <taxon>Sapindales</taxon>
        <taxon>Sapindaceae</taxon>
        <taxon>Hippocastanoideae</taxon>
        <taxon>Acereae</taxon>
        <taxon>Acer</taxon>
    </lineage>
</organism>
<accession>A0AAD5I9I5</accession>
<comment type="catalytic activity">
    <reaction evidence="19">
        <text>L-threonyl-[protein] + ATP = O-phospho-L-threonyl-[protein] + ADP + H(+)</text>
        <dbReference type="Rhea" id="RHEA:46608"/>
        <dbReference type="Rhea" id="RHEA-COMP:11060"/>
        <dbReference type="Rhea" id="RHEA-COMP:11605"/>
        <dbReference type="ChEBI" id="CHEBI:15378"/>
        <dbReference type="ChEBI" id="CHEBI:30013"/>
        <dbReference type="ChEBI" id="CHEBI:30616"/>
        <dbReference type="ChEBI" id="CHEBI:61977"/>
        <dbReference type="ChEBI" id="CHEBI:456216"/>
        <dbReference type="EC" id="2.7.11.1"/>
    </reaction>
</comment>
<evidence type="ECO:0000256" key="20">
    <source>
        <dbReference type="ARBA" id="ARBA00048679"/>
    </source>
</evidence>
<dbReference type="InterPro" id="IPR032675">
    <property type="entry name" value="LRR_dom_sf"/>
</dbReference>
<dbReference type="PRINTS" id="PR00019">
    <property type="entry name" value="LEURICHRPT"/>
</dbReference>
<keyword evidence="7" id="KW-0433">Leucine-rich repeat</keyword>
<keyword evidence="4" id="KW-1003">Cell membrane</keyword>
<evidence type="ECO:0000256" key="3">
    <source>
        <dbReference type="ARBA" id="ARBA00012513"/>
    </source>
</evidence>
<evidence type="ECO:0000256" key="19">
    <source>
        <dbReference type="ARBA" id="ARBA00047899"/>
    </source>
</evidence>
<dbReference type="SMART" id="SM00365">
    <property type="entry name" value="LRR_SD22"/>
    <property type="match status" value="8"/>
</dbReference>
<name>A0AAD5I9I5_ACENE</name>
<keyword evidence="17" id="KW-0675">Receptor</keyword>
<comment type="subcellular location">
    <subcellularLocation>
        <location evidence="1">Cell membrane</location>
        <topology evidence="1">Single-pass type I membrane protein</topology>
    </subcellularLocation>
</comment>
<reference evidence="24" key="2">
    <citation type="submission" date="2023-02" db="EMBL/GenBank/DDBJ databases">
        <authorList>
            <person name="Swenson N.G."/>
            <person name="Wegrzyn J.L."/>
            <person name="Mcevoy S.L."/>
        </authorList>
    </citation>
    <scope>NUCLEOTIDE SEQUENCE</scope>
    <source>
        <strain evidence="24">91603</strain>
        <tissue evidence="24">Leaf</tissue>
    </source>
</reference>
<dbReference type="Pfam" id="PF00560">
    <property type="entry name" value="LRR_1"/>
    <property type="match status" value="7"/>
</dbReference>
<evidence type="ECO:0000259" key="23">
    <source>
        <dbReference type="PROSITE" id="PS50011"/>
    </source>
</evidence>
<evidence type="ECO:0000256" key="8">
    <source>
        <dbReference type="ARBA" id="ARBA00022679"/>
    </source>
</evidence>
<dbReference type="InterPro" id="IPR001611">
    <property type="entry name" value="Leu-rich_rpt"/>
</dbReference>
<evidence type="ECO:0000256" key="11">
    <source>
        <dbReference type="ARBA" id="ARBA00022737"/>
    </source>
</evidence>
<dbReference type="FunFam" id="3.80.10.10:FF:000416">
    <property type="entry name" value="Probable leucine-rich repeat receptor-like protein kinase At5g63930"/>
    <property type="match status" value="1"/>
</dbReference>
<dbReference type="GO" id="GO:0005886">
    <property type="term" value="C:plasma membrane"/>
    <property type="evidence" value="ECO:0007669"/>
    <property type="project" value="UniProtKB-SubCell"/>
</dbReference>
<evidence type="ECO:0000256" key="18">
    <source>
        <dbReference type="ARBA" id="ARBA00023180"/>
    </source>
</evidence>
<evidence type="ECO:0000256" key="13">
    <source>
        <dbReference type="ARBA" id="ARBA00022777"/>
    </source>
</evidence>
<gene>
    <name evidence="24" type="ORF">LWI28_007685</name>
</gene>
<dbReference type="Gene3D" id="1.10.510.10">
    <property type="entry name" value="Transferase(Phosphotransferase) domain 1"/>
    <property type="match status" value="1"/>
</dbReference>
<keyword evidence="10 22" id="KW-0732">Signal</keyword>
<dbReference type="PROSITE" id="PS50011">
    <property type="entry name" value="PROTEIN_KINASE_DOM"/>
    <property type="match status" value="1"/>
</dbReference>
<dbReference type="PROSITE" id="PS00109">
    <property type="entry name" value="PROTEIN_KINASE_TYR"/>
    <property type="match status" value="1"/>
</dbReference>
<keyword evidence="9 21" id="KW-0812">Transmembrane</keyword>
<keyword evidence="15 21" id="KW-1133">Transmembrane helix</keyword>
<dbReference type="Pfam" id="PF00069">
    <property type="entry name" value="Pkinase"/>
    <property type="match status" value="1"/>
</dbReference>
<dbReference type="AlphaFoldDB" id="A0AAD5I9I5"/>
<evidence type="ECO:0000256" key="6">
    <source>
        <dbReference type="ARBA" id="ARBA00022553"/>
    </source>
</evidence>
<evidence type="ECO:0000256" key="4">
    <source>
        <dbReference type="ARBA" id="ARBA00022475"/>
    </source>
</evidence>
<keyword evidence="13" id="KW-0418">Kinase</keyword>
<dbReference type="InterPro" id="IPR000719">
    <property type="entry name" value="Prot_kinase_dom"/>
</dbReference>
<dbReference type="PANTHER" id="PTHR48005">
    <property type="entry name" value="LEUCINE RICH REPEAT KINASE 2"/>
    <property type="match status" value="1"/>
</dbReference>
<keyword evidence="5" id="KW-0723">Serine/threonine-protein kinase</keyword>
<dbReference type="InterPro" id="IPR055414">
    <property type="entry name" value="LRR_R13L4/SHOC2-like"/>
</dbReference>
<evidence type="ECO:0000256" key="17">
    <source>
        <dbReference type="ARBA" id="ARBA00023170"/>
    </source>
</evidence>
<protein>
    <recommendedName>
        <fullName evidence="3">non-specific serine/threonine protein kinase</fullName>
        <ecNumber evidence="3">2.7.11.1</ecNumber>
    </recommendedName>
</protein>
<evidence type="ECO:0000256" key="10">
    <source>
        <dbReference type="ARBA" id="ARBA00022729"/>
    </source>
</evidence>
<dbReference type="FunFam" id="3.80.10.10:FF:000400">
    <property type="entry name" value="Nuclear pore complex protein NUP107"/>
    <property type="match status" value="1"/>
</dbReference>
<evidence type="ECO:0000256" key="9">
    <source>
        <dbReference type="ARBA" id="ARBA00022692"/>
    </source>
</evidence>
<evidence type="ECO:0000256" key="1">
    <source>
        <dbReference type="ARBA" id="ARBA00004251"/>
    </source>
</evidence>